<dbReference type="InterPro" id="IPR000577">
    <property type="entry name" value="Carb_kinase_FGGY"/>
</dbReference>
<dbReference type="Pfam" id="PF00370">
    <property type="entry name" value="FGGY_N"/>
    <property type="match status" value="1"/>
</dbReference>
<dbReference type="KEGG" id="ssm:Spirs_4211"/>
<sequence>MSFLGIDIGTSGTTALLLCDSGKVMSIGSFSYSRIYPRAGYEEQVPDEIWNGVCGAIRQALREAVDVEEIRGVSMASQRGSFIPVDSRFRPLTNAIVWSDMRAKQEAEALAREIDDDVHAEMVGYLPSFLWTASKIRWFIHSYPKPEAVFAFCNEQEWIGHMLGADLFATAPSALTMNGMMDIRSFDWADTILDHIGITKAQLPRIEQSGICIGAVSASAAEATGLTAGTPIFLGGGDQQCAALGTGTLSEHDIHMSLGTGGAIVSLQKNLPAAKKGVIIGGHVFARSWDYETLLLSAGNGYAWLRKIIGSEKLSEIDAVLENERDGTDVLFFPFLAGQAEYGTSDHSTGVFWGIRSGSTAEDLAKAVMEGTADEIRMKLGLFFDNGKPIHVTGGCFFSDFWSRMIATKIHRPLSIPVCQECTALGAAMIAGVGSGWFSDYAEAVSQSVSIDRVIDPEQDWFPAMDASYERFITLYKKFQDVDLF</sequence>
<organism evidence="6 7">
    <name type="scientific">Sediminispirochaeta smaragdinae (strain DSM 11293 / JCM 15392 / SEBR 4228)</name>
    <name type="common">Spirochaeta smaragdinae</name>
    <dbReference type="NCBI Taxonomy" id="573413"/>
    <lineage>
        <taxon>Bacteria</taxon>
        <taxon>Pseudomonadati</taxon>
        <taxon>Spirochaetota</taxon>
        <taxon>Spirochaetia</taxon>
        <taxon>Spirochaetales</taxon>
        <taxon>Spirochaetaceae</taxon>
        <taxon>Sediminispirochaeta</taxon>
    </lineage>
</organism>
<reference evidence="6 7" key="1">
    <citation type="journal article" date="2010" name="Stand. Genomic Sci.">
        <title>Complete genome sequence of Spirochaeta smaragdinae type strain (SEBR 4228).</title>
        <authorList>
            <person name="Mavromatis K."/>
            <person name="Yasawong M."/>
            <person name="Chertkov O."/>
            <person name="Lapidus A."/>
            <person name="Lucas S."/>
            <person name="Nolan M."/>
            <person name="Del Rio T.G."/>
            <person name="Tice H."/>
            <person name="Cheng J.F."/>
            <person name="Pitluck S."/>
            <person name="Liolios K."/>
            <person name="Ivanova N."/>
            <person name="Tapia R."/>
            <person name="Han C."/>
            <person name="Bruce D."/>
            <person name="Goodwin L."/>
            <person name="Pati A."/>
            <person name="Chen A."/>
            <person name="Palaniappan K."/>
            <person name="Land M."/>
            <person name="Hauser L."/>
            <person name="Chang Y.J."/>
            <person name="Jeffries C.D."/>
            <person name="Detter J.C."/>
            <person name="Rohde M."/>
            <person name="Brambilla E."/>
            <person name="Spring S."/>
            <person name="Goker M."/>
            <person name="Sikorski J."/>
            <person name="Woyke T."/>
            <person name="Bristow J."/>
            <person name="Eisen J.A."/>
            <person name="Markowitz V."/>
            <person name="Hugenholtz P."/>
            <person name="Klenk H.P."/>
            <person name="Kyrpides N.C."/>
        </authorList>
    </citation>
    <scope>NUCLEOTIDE SEQUENCE [LARGE SCALE GENOMIC DNA]</scope>
    <source>
        <strain evidence="7">DSM 11293 / JCM 15392 / SEBR 4228</strain>
    </source>
</reference>
<gene>
    <name evidence="6" type="ordered locus">Spirs_4211</name>
</gene>
<comment type="similarity">
    <text evidence="1">Belongs to the FGGY kinase family.</text>
</comment>
<dbReference type="Pfam" id="PF02782">
    <property type="entry name" value="FGGY_C"/>
    <property type="match status" value="1"/>
</dbReference>
<dbReference type="AlphaFoldDB" id="E1R9W6"/>
<dbReference type="InterPro" id="IPR050406">
    <property type="entry name" value="FGGY_Carb_Kinase"/>
</dbReference>
<dbReference type="InterPro" id="IPR018484">
    <property type="entry name" value="FGGY_N"/>
</dbReference>
<dbReference type="PANTHER" id="PTHR43095:SF5">
    <property type="entry name" value="XYLULOSE KINASE"/>
    <property type="match status" value="1"/>
</dbReference>
<accession>E1R9W6</accession>
<dbReference type="InterPro" id="IPR018485">
    <property type="entry name" value="FGGY_C"/>
</dbReference>
<dbReference type="SUPFAM" id="SSF53067">
    <property type="entry name" value="Actin-like ATPase domain"/>
    <property type="match status" value="2"/>
</dbReference>
<dbReference type="EMBL" id="CP002116">
    <property type="protein sequence ID" value="ADK83285.1"/>
    <property type="molecule type" value="Genomic_DNA"/>
</dbReference>
<evidence type="ECO:0000259" key="4">
    <source>
        <dbReference type="Pfam" id="PF00370"/>
    </source>
</evidence>
<evidence type="ECO:0000256" key="3">
    <source>
        <dbReference type="ARBA" id="ARBA00022777"/>
    </source>
</evidence>
<evidence type="ECO:0000313" key="7">
    <source>
        <dbReference type="Proteomes" id="UP000002318"/>
    </source>
</evidence>
<dbReference type="eggNOG" id="COG1070">
    <property type="taxonomic scope" value="Bacteria"/>
</dbReference>
<dbReference type="PIRSF" id="PIRSF000538">
    <property type="entry name" value="GlpK"/>
    <property type="match status" value="1"/>
</dbReference>
<dbReference type="CDD" id="cd07779">
    <property type="entry name" value="ASKHA_NBD_FGGY_YgcE-like"/>
    <property type="match status" value="1"/>
</dbReference>
<feature type="domain" description="Carbohydrate kinase FGGY C-terminal" evidence="5">
    <location>
        <begin position="256"/>
        <end position="433"/>
    </location>
</feature>
<keyword evidence="7" id="KW-1185">Reference proteome</keyword>
<keyword evidence="3 6" id="KW-0418">Kinase</keyword>
<evidence type="ECO:0000256" key="1">
    <source>
        <dbReference type="ARBA" id="ARBA00009156"/>
    </source>
</evidence>
<dbReference type="Gene3D" id="3.30.420.40">
    <property type="match status" value="2"/>
</dbReference>
<dbReference type="GO" id="GO:0016301">
    <property type="term" value="F:kinase activity"/>
    <property type="evidence" value="ECO:0007669"/>
    <property type="project" value="UniProtKB-KW"/>
</dbReference>
<dbReference type="HOGENOM" id="CLU_009281_3_4_12"/>
<dbReference type="InterPro" id="IPR043129">
    <property type="entry name" value="ATPase_NBD"/>
</dbReference>
<name>E1R9W6_SEDSS</name>
<dbReference type="Proteomes" id="UP000002318">
    <property type="component" value="Chromosome"/>
</dbReference>
<dbReference type="STRING" id="573413.Spirs_4211"/>
<dbReference type="PANTHER" id="PTHR43095">
    <property type="entry name" value="SUGAR KINASE"/>
    <property type="match status" value="1"/>
</dbReference>
<keyword evidence="2" id="KW-0808">Transferase</keyword>
<dbReference type="GO" id="GO:0005975">
    <property type="term" value="P:carbohydrate metabolic process"/>
    <property type="evidence" value="ECO:0007669"/>
    <property type="project" value="InterPro"/>
</dbReference>
<dbReference type="RefSeq" id="WP_013256741.1">
    <property type="nucleotide sequence ID" value="NC_014364.1"/>
</dbReference>
<evidence type="ECO:0000256" key="2">
    <source>
        <dbReference type="ARBA" id="ARBA00022679"/>
    </source>
</evidence>
<evidence type="ECO:0000313" key="6">
    <source>
        <dbReference type="EMBL" id="ADK83285.1"/>
    </source>
</evidence>
<proteinExistence type="inferred from homology"/>
<feature type="domain" description="Carbohydrate kinase FGGY N-terminal" evidence="4">
    <location>
        <begin position="3"/>
        <end position="245"/>
    </location>
</feature>
<protein>
    <submittedName>
        <fullName evidence="6">Carbohydrate kinase, FGGY</fullName>
    </submittedName>
</protein>
<evidence type="ECO:0000259" key="5">
    <source>
        <dbReference type="Pfam" id="PF02782"/>
    </source>
</evidence>
<dbReference type="OrthoDB" id="9805576at2"/>